<evidence type="ECO:0000256" key="10">
    <source>
        <dbReference type="ARBA" id="ARBA00023235"/>
    </source>
</evidence>
<dbReference type="Pfam" id="PF12705">
    <property type="entry name" value="PDDEXK_1"/>
    <property type="match status" value="1"/>
</dbReference>
<comment type="catalytic activity">
    <reaction evidence="13">
        <text>ATP + H2O = ADP + phosphate + H(+)</text>
        <dbReference type="Rhea" id="RHEA:13065"/>
        <dbReference type="ChEBI" id="CHEBI:15377"/>
        <dbReference type="ChEBI" id="CHEBI:15378"/>
        <dbReference type="ChEBI" id="CHEBI:30616"/>
        <dbReference type="ChEBI" id="CHEBI:43474"/>
        <dbReference type="ChEBI" id="CHEBI:456216"/>
        <dbReference type="EC" id="5.6.2.4"/>
    </reaction>
</comment>
<keyword evidence="18" id="KW-1185">Reference proteome</keyword>
<sequence>MSTTPAFTLYDASAGSGKTYTLVKSYLKIILTAPQPDAYRSILAITFTNKAVHEMKSRVVESLSQFAALQPSTKALDLLEDIAAETGMSTQTIQEKSRVIIKNLIHNYAAFDISTIDKFTHKVIRSFAHELKLPITFEVSLDTDGLLQEAVDAIIAQAGEDETLTQLLVNFTMEKTDEDKSWDISREIIETGKLMLNENNREEIHQLQDKSIEDFIVLKNKLVALSHAMEEQAAQEALSILGLLEKNGVDLKSFSRETFPNHIKSIARKDYNPNHKTYREAEAIQINKTASDRALIESLVPEMVSHLTQMYGALEKMLFYKAFLKNVTPLSLLNTLQKKLKAIQEAQNILSITEFNTLIQEQIQQQPAPFIYEKMGEKYRHFFIDEFQDTSELQWHNLIPLIDNALAGEENGVPGSLLLVGDPKQSIYRWRGGKAEQFIALGKGEIPFSNKNFGRKTLDTNYRSYSQIIEFNNDFFQFLSGKFQHPDYKELYANYSFQKTNSKKGGYVQFEFIPGKVDNTEDDEGLEKADLYLEALVNTIAHIRLQGFAYRDIAILIRNNKNGALIAQYLTEKQLPIISSESLLLAASAEVRVLVAALRFLNNAKDQEAKANVLYYLASHFDPAHLHECIAEGMAKTLETDWEQWLSSRFGAAFSHFSLQNLRKKSLYEVVEYLSHLFIPPSKHNAYVQFFQDVVLEHDLRKQAGIVDFLTFWERQAQKLSIASPEGNDAIRIMTIHKSKGLEFPVVIFPFAEENFAQNKQDKLWLDLPDTDLGIPKALVAKNKEVETFSPEAAAVYQQRTEEELLDNINVLYVAMTRAEEQLYVISAENRTSKGELPSNLSSFFLAFLESKGCVLDQGKVRFGEATRRSTPDAVNVTSMLIPKVNALFRPSNIKIAQRESLMWNTKQGDAIAYGNLVHELLASVTTLRDIDLVLDKAIEEGLLATSQRGVTQQTLLAVVTHPELHEFFSEKGRVYNEQTFLLPQGPVLKPDRVVVFDDQTAILLDYKTGSHKEVYRAQVAGYQTALEAMGWQVRKKCLVYIGEHVEVVHLQEQTN</sequence>
<dbReference type="PROSITE" id="PS51198">
    <property type="entry name" value="UVRD_HELICASE_ATP_BIND"/>
    <property type="match status" value="1"/>
</dbReference>
<dbReference type="SUPFAM" id="SSF52540">
    <property type="entry name" value="P-loop containing nucleoside triphosphate hydrolases"/>
    <property type="match status" value="1"/>
</dbReference>
<dbReference type="InterPro" id="IPR000212">
    <property type="entry name" value="DNA_helicase_UvrD/REP"/>
</dbReference>
<dbReference type="GO" id="GO:0005524">
    <property type="term" value="F:ATP binding"/>
    <property type="evidence" value="ECO:0007669"/>
    <property type="project" value="UniProtKB-UniRule"/>
</dbReference>
<evidence type="ECO:0000256" key="14">
    <source>
        <dbReference type="PROSITE-ProRule" id="PRU00560"/>
    </source>
</evidence>
<keyword evidence="4 14" id="KW-0378">Hydrolase</keyword>
<dbReference type="InterPro" id="IPR038726">
    <property type="entry name" value="PDDEXK_AddAB-type"/>
</dbReference>
<evidence type="ECO:0000259" key="15">
    <source>
        <dbReference type="PROSITE" id="PS51198"/>
    </source>
</evidence>
<evidence type="ECO:0000313" key="18">
    <source>
        <dbReference type="Proteomes" id="UP000184147"/>
    </source>
</evidence>
<evidence type="ECO:0000256" key="5">
    <source>
        <dbReference type="ARBA" id="ARBA00022806"/>
    </source>
</evidence>
<evidence type="ECO:0000256" key="1">
    <source>
        <dbReference type="ARBA" id="ARBA00022722"/>
    </source>
</evidence>
<dbReference type="GO" id="GO:0005829">
    <property type="term" value="C:cytosol"/>
    <property type="evidence" value="ECO:0007669"/>
    <property type="project" value="TreeGrafter"/>
</dbReference>
<evidence type="ECO:0000256" key="4">
    <source>
        <dbReference type="ARBA" id="ARBA00022801"/>
    </source>
</evidence>
<name>A0A1M4YFQ9_9FLAO</name>
<dbReference type="Gene3D" id="3.90.320.10">
    <property type="match status" value="1"/>
</dbReference>
<dbReference type="GO" id="GO:0000725">
    <property type="term" value="P:recombinational repair"/>
    <property type="evidence" value="ECO:0007669"/>
    <property type="project" value="TreeGrafter"/>
</dbReference>
<reference evidence="17 18" key="1">
    <citation type="submission" date="2016-11" db="EMBL/GenBank/DDBJ databases">
        <authorList>
            <person name="Jaros S."/>
            <person name="Januszkiewicz K."/>
            <person name="Wedrychowicz H."/>
        </authorList>
    </citation>
    <scope>NUCLEOTIDE SEQUENCE [LARGE SCALE GENOMIC DNA]</scope>
    <source>
        <strain evidence="17 18">DSM 25660</strain>
    </source>
</reference>
<organism evidence="17 18">
    <name type="scientific">Flavobacterium fontis</name>
    <dbReference type="NCBI Taxonomy" id="1124188"/>
    <lineage>
        <taxon>Bacteria</taxon>
        <taxon>Pseudomonadati</taxon>
        <taxon>Bacteroidota</taxon>
        <taxon>Flavobacteriia</taxon>
        <taxon>Flavobacteriales</taxon>
        <taxon>Flavobacteriaceae</taxon>
        <taxon>Flavobacterium</taxon>
    </lineage>
</organism>
<proteinExistence type="predicted"/>
<dbReference type="OrthoDB" id="9810135at2"/>
<evidence type="ECO:0000256" key="8">
    <source>
        <dbReference type="ARBA" id="ARBA00023125"/>
    </source>
</evidence>
<dbReference type="PROSITE" id="PS51217">
    <property type="entry name" value="UVRD_HELICASE_CTER"/>
    <property type="match status" value="1"/>
</dbReference>
<dbReference type="InterPro" id="IPR011604">
    <property type="entry name" value="PDDEXK-like_dom_sf"/>
</dbReference>
<dbReference type="STRING" id="1124188.SAMN05444377_10386"/>
<dbReference type="Pfam" id="PF00580">
    <property type="entry name" value="UvrD-helicase"/>
    <property type="match status" value="1"/>
</dbReference>
<keyword evidence="10" id="KW-0413">Isomerase</keyword>
<gene>
    <name evidence="17" type="ORF">SAMN05444377_10386</name>
</gene>
<evidence type="ECO:0000256" key="11">
    <source>
        <dbReference type="ARBA" id="ARBA00034617"/>
    </source>
</evidence>
<dbReference type="Gene3D" id="1.10.3170.10">
    <property type="entry name" value="Recbcd, chain B, domain 2"/>
    <property type="match status" value="1"/>
</dbReference>
<keyword evidence="5 14" id="KW-0347">Helicase</keyword>
<evidence type="ECO:0000256" key="7">
    <source>
        <dbReference type="ARBA" id="ARBA00022840"/>
    </source>
</evidence>
<dbReference type="GO" id="GO:0003677">
    <property type="term" value="F:DNA binding"/>
    <property type="evidence" value="ECO:0007669"/>
    <property type="project" value="UniProtKB-KW"/>
</dbReference>
<feature type="domain" description="UvrD-like helicase ATP-binding" evidence="15">
    <location>
        <begin position="1"/>
        <end position="465"/>
    </location>
</feature>
<dbReference type="Pfam" id="PF13361">
    <property type="entry name" value="UvrD_C"/>
    <property type="match status" value="2"/>
</dbReference>
<keyword evidence="7 14" id="KW-0067">ATP-binding</keyword>
<evidence type="ECO:0000313" key="17">
    <source>
        <dbReference type="EMBL" id="SHF04627.1"/>
    </source>
</evidence>
<feature type="domain" description="UvrD-like helicase C-terminal" evidence="16">
    <location>
        <begin position="466"/>
        <end position="741"/>
    </location>
</feature>
<dbReference type="GO" id="GO:0016887">
    <property type="term" value="F:ATP hydrolysis activity"/>
    <property type="evidence" value="ECO:0007669"/>
    <property type="project" value="RHEA"/>
</dbReference>
<comment type="catalytic activity">
    <reaction evidence="11">
        <text>Couples ATP hydrolysis with the unwinding of duplex DNA by translocating in the 3'-5' direction.</text>
        <dbReference type="EC" id="5.6.2.4"/>
    </reaction>
</comment>
<dbReference type="Gene3D" id="3.40.50.300">
    <property type="entry name" value="P-loop containing nucleotide triphosphate hydrolases"/>
    <property type="match status" value="3"/>
</dbReference>
<evidence type="ECO:0000256" key="9">
    <source>
        <dbReference type="ARBA" id="ARBA00023204"/>
    </source>
</evidence>
<dbReference type="AlphaFoldDB" id="A0A1M4YFQ9"/>
<keyword evidence="9" id="KW-0234">DNA repair</keyword>
<dbReference type="InterPro" id="IPR027417">
    <property type="entry name" value="P-loop_NTPase"/>
</dbReference>
<dbReference type="GO" id="GO:0043138">
    <property type="term" value="F:3'-5' DNA helicase activity"/>
    <property type="evidence" value="ECO:0007669"/>
    <property type="project" value="UniProtKB-EC"/>
</dbReference>
<dbReference type="InterPro" id="IPR014016">
    <property type="entry name" value="UvrD-like_ATP-bd"/>
</dbReference>
<dbReference type="PANTHER" id="PTHR11070:SF67">
    <property type="entry name" value="DNA 3'-5' HELICASE"/>
    <property type="match status" value="1"/>
</dbReference>
<keyword evidence="1" id="KW-0540">Nuclease</keyword>
<feature type="binding site" evidence="14">
    <location>
        <begin position="12"/>
        <end position="19"/>
    </location>
    <ligand>
        <name>ATP</name>
        <dbReference type="ChEBI" id="CHEBI:30616"/>
    </ligand>
</feature>
<evidence type="ECO:0000256" key="6">
    <source>
        <dbReference type="ARBA" id="ARBA00022839"/>
    </source>
</evidence>
<evidence type="ECO:0000256" key="2">
    <source>
        <dbReference type="ARBA" id="ARBA00022741"/>
    </source>
</evidence>
<accession>A0A1M4YFQ9</accession>
<keyword evidence="3" id="KW-0227">DNA damage</keyword>
<dbReference type="InterPro" id="IPR014017">
    <property type="entry name" value="DNA_helicase_UvrD-like_C"/>
</dbReference>
<evidence type="ECO:0000256" key="12">
    <source>
        <dbReference type="ARBA" id="ARBA00034808"/>
    </source>
</evidence>
<dbReference type="EMBL" id="FQVQ01000003">
    <property type="protein sequence ID" value="SHF04627.1"/>
    <property type="molecule type" value="Genomic_DNA"/>
</dbReference>
<keyword evidence="2 14" id="KW-0547">Nucleotide-binding</keyword>
<keyword evidence="6 17" id="KW-0269">Exonuclease</keyword>
<evidence type="ECO:0000259" key="16">
    <source>
        <dbReference type="PROSITE" id="PS51217"/>
    </source>
</evidence>
<protein>
    <recommendedName>
        <fullName evidence="12">DNA 3'-5' helicase</fullName>
        <ecNumber evidence="12">5.6.2.4</ecNumber>
    </recommendedName>
</protein>
<dbReference type="RefSeq" id="WP_073361830.1">
    <property type="nucleotide sequence ID" value="NZ_FQVQ01000003.1"/>
</dbReference>
<evidence type="ECO:0000256" key="3">
    <source>
        <dbReference type="ARBA" id="ARBA00022763"/>
    </source>
</evidence>
<keyword evidence="8" id="KW-0238">DNA-binding</keyword>
<evidence type="ECO:0000256" key="13">
    <source>
        <dbReference type="ARBA" id="ARBA00048988"/>
    </source>
</evidence>
<dbReference type="EC" id="5.6.2.4" evidence="12"/>
<dbReference type="PANTHER" id="PTHR11070">
    <property type="entry name" value="UVRD / RECB / PCRA DNA HELICASE FAMILY MEMBER"/>
    <property type="match status" value="1"/>
</dbReference>
<dbReference type="GO" id="GO:0004527">
    <property type="term" value="F:exonuclease activity"/>
    <property type="evidence" value="ECO:0007669"/>
    <property type="project" value="UniProtKB-KW"/>
</dbReference>
<dbReference type="Proteomes" id="UP000184147">
    <property type="component" value="Unassembled WGS sequence"/>
</dbReference>